<evidence type="ECO:0000256" key="3">
    <source>
        <dbReference type="ARBA" id="ARBA00022833"/>
    </source>
</evidence>
<feature type="compositionally biased region" description="Basic residues" evidence="5">
    <location>
        <begin position="288"/>
        <end position="297"/>
    </location>
</feature>
<dbReference type="Pfam" id="PF04434">
    <property type="entry name" value="SWIM"/>
    <property type="match status" value="1"/>
</dbReference>
<evidence type="ECO:0000256" key="4">
    <source>
        <dbReference type="PROSITE-ProRule" id="PRU00325"/>
    </source>
</evidence>
<dbReference type="InterPro" id="IPR007527">
    <property type="entry name" value="Znf_SWIM"/>
</dbReference>
<accession>A0A8R7R509</accession>
<feature type="domain" description="SWIM-type" evidence="6">
    <location>
        <begin position="206"/>
        <end position="238"/>
    </location>
</feature>
<dbReference type="GO" id="GO:0008270">
    <property type="term" value="F:zinc ion binding"/>
    <property type="evidence" value="ECO:0007669"/>
    <property type="project" value="UniProtKB-KW"/>
</dbReference>
<keyword evidence="3" id="KW-0862">Zinc</keyword>
<keyword evidence="8" id="KW-1185">Reference proteome</keyword>
<sequence>MIMSSAPNREQNFRETLTGERLRHGTVMQGISSHMRGEAIGGGLSLNQKLKRTVLGVKTVVVDQSLWAIARSNNMATWKKNMEKMKEMNLEAWAYLDGLAPNTWCRAFFEELPKCDLLLNNSCEVFNKWILDARELPILSMLRKIKAQLMTRWYTNRKQCEDDWSQRPLCPKIKKKLDKNIEWAKSCHERPTGKGVFKVMSRENEYVVDILKNKCSCRRWQLIGIPCSHSIACLRFERIKPEDKAAVCYSIEAYRLAYGHVIMPCRDPAEWKKTNGPPVEPPKYEKKAGRKKKKRIVHPSEKDEGTRFSKHGVIMHCSVCNSTEHNRRKCTVLHPSDRVRALVKLPVRRNLLQAPTAQDSQCTEMTITQIPGEDSSHTCSVLSTLFQEVEASQVTPDAPPGPLPECSFIASRRDELPVPRATTSAQFLKKKLQTKKKKTTPKAAVRQAFVPPRATTQASQTDAVVGVTEAAKQARRTKAKKMPKD</sequence>
<evidence type="ECO:0000256" key="5">
    <source>
        <dbReference type="SAM" id="MobiDB-lite"/>
    </source>
</evidence>
<feature type="region of interest" description="Disordered" evidence="5">
    <location>
        <begin position="453"/>
        <end position="485"/>
    </location>
</feature>
<feature type="compositionally biased region" description="Basic residues" evidence="5">
    <location>
        <begin position="473"/>
        <end position="485"/>
    </location>
</feature>
<name>A0A8R7R509_TRIUA</name>
<evidence type="ECO:0000313" key="7">
    <source>
        <dbReference type="EnsemblPlants" id="TuG1812G0700005351.01.T01"/>
    </source>
</evidence>
<dbReference type="Proteomes" id="UP000015106">
    <property type="component" value="Chromosome 7"/>
</dbReference>
<organism evidence="7 8">
    <name type="scientific">Triticum urartu</name>
    <name type="common">Red wild einkorn</name>
    <name type="synonym">Crithodium urartu</name>
    <dbReference type="NCBI Taxonomy" id="4572"/>
    <lineage>
        <taxon>Eukaryota</taxon>
        <taxon>Viridiplantae</taxon>
        <taxon>Streptophyta</taxon>
        <taxon>Embryophyta</taxon>
        <taxon>Tracheophyta</taxon>
        <taxon>Spermatophyta</taxon>
        <taxon>Magnoliopsida</taxon>
        <taxon>Liliopsida</taxon>
        <taxon>Poales</taxon>
        <taxon>Poaceae</taxon>
        <taxon>BOP clade</taxon>
        <taxon>Pooideae</taxon>
        <taxon>Triticodae</taxon>
        <taxon>Triticeae</taxon>
        <taxon>Triticinae</taxon>
        <taxon>Triticum</taxon>
    </lineage>
</organism>
<dbReference type="Gramene" id="TuG1812G0700005351.01.T01">
    <property type="protein sequence ID" value="TuG1812G0700005351.01.T01"/>
    <property type="gene ID" value="TuG1812G0700005351.01"/>
</dbReference>
<dbReference type="PANTHER" id="PTHR31973">
    <property type="entry name" value="POLYPROTEIN, PUTATIVE-RELATED"/>
    <property type="match status" value="1"/>
</dbReference>
<evidence type="ECO:0000256" key="1">
    <source>
        <dbReference type="ARBA" id="ARBA00022723"/>
    </source>
</evidence>
<reference evidence="8" key="1">
    <citation type="journal article" date="2013" name="Nature">
        <title>Draft genome of the wheat A-genome progenitor Triticum urartu.</title>
        <authorList>
            <person name="Ling H.Q."/>
            <person name="Zhao S."/>
            <person name="Liu D."/>
            <person name="Wang J."/>
            <person name="Sun H."/>
            <person name="Zhang C."/>
            <person name="Fan H."/>
            <person name="Li D."/>
            <person name="Dong L."/>
            <person name="Tao Y."/>
            <person name="Gao C."/>
            <person name="Wu H."/>
            <person name="Li Y."/>
            <person name="Cui Y."/>
            <person name="Guo X."/>
            <person name="Zheng S."/>
            <person name="Wang B."/>
            <person name="Yu K."/>
            <person name="Liang Q."/>
            <person name="Yang W."/>
            <person name="Lou X."/>
            <person name="Chen J."/>
            <person name="Feng M."/>
            <person name="Jian J."/>
            <person name="Zhang X."/>
            <person name="Luo G."/>
            <person name="Jiang Y."/>
            <person name="Liu J."/>
            <person name="Wang Z."/>
            <person name="Sha Y."/>
            <person name="Zhang B."/>
            <person name="Wu H."/>
            <person name="Tang D."/>
            <person name="Shen Q."/>
            <person name="Xue P."/>
            <person name="Zou S."/>
            <person name="Wang X."/>
            <person name="Liu X."/>
            <person name="Wang F."/>
            <person name="Yang Y."/>
            <person name="An X."/>
            <person name="Dong Z."/>
            <person name="Zhang K."/>
            <person name="Zhang X."/>
            <person name="Luo M.C."/>
            <person name="Dvorak J."/>
            <person name="Tong Y."/>
            <person name="Wang J."/>
            <person name="Yang H."/>
            <person name="Li Z."/>
            <person name="Wang D."/>
            <person name="Zhang A."/>
            <person name="Wang J."/>
        </authorList>
    </citation>
    <scope>NUCLEOTIDE SEQUENCE</scope>
    <source>
        <strain evidence="8">cv. G1812</strain>
    </source>
</reference>
<reference evidence="7" key="3">
    <citation type="submission" date="2022-06" db="UniProtKB">
        <authorList>
            <consortium name="EnsemblPlants"/>
        </authorList>
    </citation>
    <scope>IDENTIFICATION</scope>
</reference>
<dbReference type="InterPro" id="IPR006564">
    <property type="entry name" value="Znf_PMZ"/>
</dbReference>
<dbReference type="PROSITE" id="PS50966">
    <property type="entry name" value="ZF_SWIM"/>
    <property type="match status" value="1"/>
</dbReference>
<reference evidence="7" key="2">
    <citation type="submission" date="2018-03" db="EMBL/GenBank/DDBJ databases">
        <title>The Triticum urartu genome reveals the dynamic nature of wheat genome evolution.</title>
        <authorList>
            <person name="Ling H."/>
            <person name="Ma B."/>
            <person name="Shi X."/>
            <person name="Liu H."/>
            <person name="Dong L."/>
            <person name="Sun H."/>
            <person name="Cao Y."/>
            <person name="Gao Q."/>
            <person name="Zheng S."/>
            <person name="Li Y."/>
            <person name="Yu Y."/>
            <person name="Du H."/>
            <person name="Qi M."/>
            <person name="Li Y."/>
            <person name="Yu H."/>
            <person name="Cui Y."/>
            <person name="Wang N."/>
            <person name="Chen C."/>
            <person name="Wu H."/>
            <person name="Zhao Y."/>
            <person name="Zhang J."/>
            <person name="Li Y."/>
            <person name="Zhou W."/>
            <person name="Zhang B."/>
            <person name="Hu W."/>
            <person name="Eijk M."/>
            <person name="Tang J."/>
            <person name="Witsenboer H."/>
            <person name="Zhao S."/>
            <person name="Li Z."/>
            <person name="Zhang A."/>
            <person name="Wang D."/>
            <person name="Liang C."/>
        </authorList>
    </citation>
    <scope>NUCLEOTIDE SEQUENCE [LARGE SCALE GENOMIC DNA]</scope>
    <source>
        <strain evidence="7">cv. G1812</strain>
    </source>
</reference>
<dbReference type="SMART" id="SM00575">
    <property type="entry name" value="ZnF_PMZ"/>
    <property type="match status" value="1"/>
</dbReference>
<evidence type="ECO:0000256" key="2">
    <source>
        <dbReference type="ARBA" id="ARBA00022771"/>
    </source>
</evidence>
<proteinExistence type="predicted"/>
<dbReference type="PANTHER" id="PTHR31973:SF191">
    <property type="entry name" value="OS05G0489400 PROTEIN"/>
    <property type="match status" value="1"/>
</dbReference>
<feature type="region of interest" description="Disordered" evidence="5">
    <location>
        <begin position="273"/>
        <end position="304"/>
    </location>
</feature>
<evidence type="ECO:0000313" key="8">
    <source>
        <dbReference type="Proteomes" id="UP000015106"/>
    </source>
</evidence>
<keyword evidence="2 4" id="KW-0863">Zinc-finger</keyword>
<dbReference type="EnsemblPlants" id="TuG1812G0700005351.01.T01">
    <property type="protein sequence ID" value="TuG1812G0700005351.01.T01"/>
    <property type="gene ID" value="TuG1812G0700005351.01"/>
</dbReference>
<evidence type="ECO:0000259" key="6">
    <source>
        <dbReference type="PROSITE" id="PS50966"/>
    </source>
</evidence>
<dbReference type="AlphaFoldDB" id="A0A8R7R509"/>
<protein>
    <recommendedName>
        <fullName evidence="6">SWIM-type domain-containing protein</fullName>
    </recommendedName>
</protein>
<keyword evidence="1" id="KW-0479">Metal-binding</keyword>